<dbReference type="PROSITE" id="PS00518">
    <property type="entry name" value="ZF_RING_1"/>
    <property type="match status" value="1"/>
</dbReference>
<dbReference type="EMBL" id="JAKMXF010000358">
    <property type="protein sequence ID" value="KAI6646250.1"/>
    <property type="molecule type" value="Genomic_DNA"/>
</dbReference>
<dbReference type="InterPro" id="IPR013083">
    <property type="entry name" value="Znf_RING/FYVE/PHD"/>
</dbReference>
<evidence type="ECO:0000256" key="1">
    <source>
        <dbReference type="ARBA" id="ARBA00004123"/>
    </source>
</evidence>
<keyword evidence="2" id="KW-0479">Metal-binding</keyword>
<feature type="domain" description="RING-type" evidence="7">
    <location>
        <begin position="16"/>
        <end position="55"/>
    </location>
</feature>
<protein>
    <recommendedName>
        <fullName evidence="7">RING-type domain-containing protein</fullName>
    </recommendedName>
</protein>
<dbReference type="InterPro" id="IPR001841">
    <property type="entry name" value="Znf_RING"/>
</dbReference>
<evidence type="ECO:0000256" key="3">
    <source>
        <dbReference type="ARBA" id="ARBA00022771"/>
    </source>
</evidence>
<comment type="caution">
    <text evidence="8">The sequence shown here is derived from an EMBL/GenBank/DDBJ whole genome shotgun (WGS) entry which is preliminary data.</text>
</comment>
<evidence type="ECO:0000256" key="5">
    <source>
        <dbReference type="ARBA" id="ARBA00023242"/>
    </source>
</evidence>
<keyword evidence="3 6" id="KW-0863">Zinc-finger</keyword>
<evidence type="ECO:0000313" key="8">
    <source>
        <dbReference type="EMBL" id="KAI6646250.1"/>
    </source>
</evidence>
<reference evidence="8 9" key="1">
    <citation type="journal article" date="2023" name="BMC Biol.">
        <title>The compact genome of the sponge Oopsacas minuta (Hexactinellida) is lacking key metazoan core genes.</title>
        <authorList>
            <person name="Santini S."/>
            <person name="Schenkelaars Q."/>
            <person name="Jourda C."/>
            <person name="Duchesne M."/>
            <person name="Belahbib H."/>
            <person name="Rocher C."/>
            <person name="Selva M."/>
            <person name="Riesgo A."/>
            <person name="Vervoort M."/>
            <person name="Leys S.P."/>
            <person name="Kodjabachian L."/>
            <person name="Le Bivic A."/>
            <person name="Borchiellini C."/>
            <person name="Claverie J.M."/>
            <person name="Renard E."/>
        </authorList>
    </citation>
    <scope>NUCLEOTIDE SEQUENCE [LARGE SCALE GENOMIC DNA]</scope>
    <source>
        <strain evidence="8">SPO-2</strain>
    </source>
</reference>
<dbReference type="PROSITE" id="PS50089">
    <property type="entry name" value="ZF_RING_2"/>
    <property type="match status" value="1"/>
</dbReference>
<dbReference type="SMART" id="SM00184">
    <property type="entry name" value="RING"/>
    <property type="match status" value="1"/>
</dbReference>
<accession>A0AAV7JCP7</accession>
<organism evidence="8 9">
    <name type="scientific">Oopsacas minuta</name>
    <dbReference type="NCBI Taxonomy" id="111878"/>
    <lineage>
        <taxon>Eukaryota</taxon>
        <taxon>Metazoa</taxon>
        <taxon>Porifera</taxon>
        <taxon>Hexactinellida</taxon>
        <taxon>Hexasterophora</taxon>
        <taxon>Lyssacinosida</taxon>
        <taxon>Leucopsacidae</taxon>
        <taxon>Oopsacas</taxon>
    </lineage>
</organism>
<dbReference type="FunFam" id="3.30.40.10:FF:000033">
    <property type="entry name" value="Polycomb group RING finger protein 3"/>
    <property type="match status" value="1"/>
</dbReference>
<name>A0AAV7JCP7_9METZ</name>
<evidence type="ECO:0000259" key="7">
    <source>
        <dbReference type="PROSITE" id="PS50089"/>
    </source>
</evidence>
<dbReference type="PANTHER" id="PTHR45893">
    <property type="entry name" value="POLYCOMB GROUP RING FINGER PROTEIN"/>
    <property type="match status" value="1"/>
</dbReference>
<keyword evidence="4" id="KW-0862">Zinc</keyword>
<evidence type="ECO:0000256" key="2">
    <source>
        <dbReference type="ARBA" id="ARBA00022723"/>
    </source>
</evidence>
<gene>
    <name evidence="8" type="ORF">LOD99_9334</name>
</gene>
<dbReference type="Gene3D" id="3.30.40.10">
    <property type="entry name" value="Zinc/RING finger domain, C3HC4 (zinc finger)"/>
    <property type="match status" value="1"/>
</dbReference>
<dbReference type="AlphaFoldDB" id="A0AAV7JCP7"/>
<keyword evidence="9" id="KW-1185">Reference proteome</keyword>
<keyword evidence="5" id="KW-0539">Nucleus</keyword>
<dbReference type="Proteomes" id="UP001165289">
    <property type="component" value="Unassembled WGS sequence"/>
</dbReference>
<dbReference type="InterPro" id="IPR017907">
    <property type="entry name" value="Znf_RING_CS"/>
</dbReference>
<sequence length="120" mass="13776">MHHQLNLSDINQLITCPLCQGYIIDATTISECLHAFCKSCIVKFLESNFHCPVCKSIIHSAEPTRYLLHDPSLQDIVYKLVPDLYRNECKRVQIFCEENEIEISSQDTLPLLSPMDLPKL</sequence>
<evidence type="ECO:0000256" key="6">
    <source>
        <dbReference type="PROSITE-ProRule" id="PRU00175"/>
    </source>
</evidence>
<dbReference type="GO" id="GO:0008270">
    <property type="term" value="F:zinc ion binding"/>
    <property type="evidence" value="ECO:0007669"/>
    <property type="project" value="UniProtKB-KW"/>
</dbReference>
<proteinExistence type="predicted"/>
<comment type="subcellular location">
    <subcellularLocation>
        <location evidence="1">Nucleus</location>
    </subcellularLocation>
</comment>
<dbReference type="Pfam" id="PF13923">
    <property type="entry name" value="zf-C3HC4_2"/>
    <property type="match status" value="1"/>
</dbReference>
<evidence type="ECO:0000256" key="4">
    <source>
        <dbReference type="ARBA" id="ARBA00022833"/>
    </source>
</evidence>
<dbReference type="InterPro" id="IPR051507">
    <property type="entry name" value="PcG_RING_finger"/>
</dbReference>
<dbReference type="SUPFAM" id="SSF57850">
    <property type="entry name" value="RING/U-box"/>
    <property type="match status" value="1"/>
</dbReference>
<evidence type="ECO:0000313" key="9">
    <source>
        <dbReference type="Proteomes" id="UP001165289"/>
    </source>
</evidence>
<dbReference type="GO" id="GO:0031519">
    <property type="term" value="C:PcG protein complex"/>
    <property type="evidence" value="ECO:0007669"/>
    <property type="project" value="UniProtKB-ARBA"/>
</dbReference>